<keyword evidence="1" id="KW-1133">Transmembrane helix</keyword>
<evidence type="ECO:0000313" key="3">
    <source>
        <dbReference type="EMBL" id="KKM82431.1"/>
    </source>
</evidence>
<feature type="transmembrane region" description="Helical" evidence="1">
    <location>
        <begin position="193"/>
        <end position="214"/>
    </location>
</feature>
<feature type="domain" description="VTT" evidence="2">
    <location>
        <begin position="57"/>
        <end position="179"/>
    </location>
</feature>
<evidence type="ECO:0000259" key="2">
    <source>
        <dbReference type="Pfam" id="PF09335"/>
    </source>
</evidence>
<sequence length="215" mass="24146">MEEDLSSTMGTIEQERVTRRANLIRRLYDWTIHWAQTPHSTWALFILAFCESSFFPIPPDVLLIALAVALPIKAFKYALICSVGSVLGGCFGYLIGYEFFEYVGRPIIGFYNITDVFNTVSAKYQSNAFTAIAIAGFTPIPYKVFTIAAGVCKVNLFTLILASALSRSARFFLIAGLFYLFGPKIKMFIEKYFNTLTVIFIILLISGFVAVKYLK</sequence>
<gene>
    <name evidence="3" type="ORF">LCGC14_1319650</name>
</gene>
<keyword evidence="1" id="KW-0472">Membrane</keyword>
<dbReference type="PANTHER" id="PTHR42709">
    <property type="entry name" value="ALKALINE PHOSPHATASE LIKE PROTEIN"/>
    <property type="match status" value="1"/>
</dbReference>
<keyword evidence="1" id="KW-0812">Transmembrane</keyword>
<organism evidence="3">
    <name type="scientific">marine sediment metagenome</name>
    <dbReference type="NCBI Taxonomy" id="412755"/>
    <lineage>
        <taxon>unclassified sequences</taxon>
        <taxon>metagenomes</taxon>
        <taxon>ecological metagenomes</taxon>
    </lineage>
</organism>
<proteinExistence type="predicted"/>
<feature type="transmembrane region" description="Helical" evidence="1">
    <location>
        <begin position="42"/>
        <end position="70"/>
    </location>
</feature>
<dbReference type="InterPro" id="IPR051311">
    <property type="entry name" value="DedA_domain"/>
</dbReference>
<dbReference type="EMBL" id="LAZR01007864">
    <property type="protein sequence ID" value="KKM82431.1"/>
    <property type="molecule type" value="Genomic_DNA"/>
</dbReference>
<accession>A0A0F9L555</accession>
<feature type="transmembrane region" description="Helical" evidence="1">
    <location>
        <begin position="156"/>
        <end position="181"/>
    </location>
</feature>
<reference evidence="3" key="1">
    <citation type="journal article" date="2015" name="Nature">
        <title>Complex archaea that bridge the gap between prokaryotes and eukaryotes.</title>
        <authorList>
            <person name="Spang A."/>
            <person name="Saw J.H."/>
            <person name="Jorgensen S.L."/>
            <person name="Zaremba-Niedzwiedzka K."/>
            <person name="Martijn J."/>
            <person name="Lind A.E."/>
            <person name="van Eijk R."/>
            <person name="Schleper C."/>
            <person name="Guy L."/>
            <person name="Ettema T.J."/>
        </authorList>
    </citation>
    <scope>NUCLEOTIDE SEQUENCE</scope>
</reference>
<dbReference type="GO" id="GO:0005886">
    <property type="term" value="C:plasma membrane"/>
    <property type="evidence" value="ECO:0007669"/>
    <property type="project" value="TreeGrafter"/>
</dbReference>
<dbReference type="PANTHER" id="PTHR42709:SF11">
    <property type="entry name" value="DEDA FAMILY PROTEIN"/>
    <property type="match status" value="1"/>
</dbReference>
<comment type="caution">
    <text evidence="3">The sequence shown here is derived from an EMBL/GenBank/DDBJ whole genome shotgun (WGS) entry which is preliminary data.</text>
</comment>
<dbReference type="Pfam" id="PF09335">
    <property type="entry name" value="VTT_dom"/>
    <property type="match status" value="1"/>
</dbReference>
<evidence type="ECO:0000256" key="1">
    <source>
        <dbReference type="SAM" id="Phobius"/>
    </source>
</evidence>
<protein>
    <recommendedName>
        <fullName evidence="2">VTT domain-containing protein</fullName>
    </recommendedName>
</protein>
<dbReference type="InterPro" id="IPR032816">
    <property type="entry name" value="VTT_dom"/>
</dbReference>
<name>A0A0F9L555_9ZZZZ</name>
<dbReference type="AlphaFoldDB" id="A0A0F9L555"/>
<feature type="transmembrane region" description="Helical" evidence="1">
    <location>
        <begin position="77"/>
        <end position="96"/>
    </location>
</feature>